<gene>
    <name evidence="1" type="ORF">K441DRAFT_313885</name>
</gene>
<organism evidence="1 2">
    <name type="scientific">Cenococcum geophilum 1.58</name>
    <dbReference type="NCBI Taxonomy" id="794803"/>
    <lineage>
        <taxon>Eukaryota</taxon>
        <taxon>Fungi</taxon>
        <taxon>Dikarya</taxon>
        <taxon>Ascomycota</taxon>
        <taxon>Pezizomycotina</taxon>
        <taxon>Dothideomycetes</taxon>
        <taxon>Pleosporomycetidae</taxon>
        <taxon>Gloniales</taxon>
        <taxon>Gloniaceae</taxon>
        <taxon>Cenococcum</taxon>
    </lineage>
</organism>
<name>A0ACC8EQB1_9PEZI</name>
<sequence>MHEAVAAIASCGASPAVRIAASEAWIVKRALDAGAHGICVPLLYTADDARRLVSSAKFPPSAPAASARRSLQGPSITRVPLPIPKPIPSPPTPQTAHAHTPQLTPTIQG</sequence>
<reference evidence="1 2" key="1">
    <citation type="journal article" date="2016" name="Nat. Commun.">
        <title>Ectomycorrhizal ecology is imprinted in the genome of the dominant symbiotic fungus Cenococcum geophilum.</title>
        <authorList>
            <consortium name="DOE Joint Genome Institute"/>
            <person name="Peter M."/>
            <person name="Kohler A."/>
            <person name="Ohm R.A."/>
            <person name="Kuo A."/>
            <person name="Krutzmann J."/>
            <person name="Morin E."/>
            <person name="Arend M."/>
            <person name="Barry K.W."/>
            <person name="Binder M."/>
            <person name="Choi C."/>
            <person name="Clum A."/>
            <person name="Copeland A."/>
            <person name="Grisel N."/>
            <person name="Haridas S."/>
            <person name="Kipfer T."/>
            <person name="LaButti K."/>
            <person name="Lindquist E."/>
            <person name="Lipzen A."/>
            <person name="Maire R."/>
            <person name="Meier B."/>
            <person name="Mihaltcheva S."/>
            <person name="Molinier V."/>
            <person name="Murat C."/>
            <person name="Poggeler S."/>
            <person name="Quandt C.A."/>
            <person name="Sperisen C."/>
            <person name="Tritt A."/>
            <person name="Tisserant E."/>
            <person name="Crous P.W."/>
            <person name="Henrissat B."/>
            <person name="Nehls U."/>
            <person name="Egli S."/>
            <person name="Spatafora J.W."/>
            <person name="Grigoriev I.V."/>
            <person name="Martin F.M."/>
        </authorList>
    </citation>
    <scope>NUCLEOTIDE SEQUENCE [LARGE SCALE GENOMIC DNA]</scope>
    <source>
        <strain evidence="1 2">1.58</strain>
    </source>
</reference>
<protein>
    <submittedName>
        <fullName evidence="1">Uncharacterized protein</fullName>
    </submittedName>
</protein>
<accession>A0ACC8EQB1</accession>
<proteinExistence type="predicted"/>
<dbReference type="Proteomes" id="UP000250078">
    <property type="component" value="Unassembled WGS sequence"/>
</dbReference>
<keyword evidence="2" id="KW-1185">Reference proteome</keyword>
<dbReference type="EMBL" id="KV748243">
    <property type="protein sequence ID" value="OCK88457.1"/>
    <property type="molecule type" value="Genomic_DNA"/>
</dbReference>
<evidence type="ECO:0000313" key="1">
    <source>
        <dbReference type="EMBL" id="OCK88457.1"/>
    </source>
</evidence>
<evidence type="ECO:0000313" key="2">
    <source>
        <dbReference type="Proteomes" id="UP000250078"/>
    </source>
</evidence>